<evidence type="ECO:0000256" key="4">
    <source>
        <dbReference type="ARBA" id="ARBA00023136"/>
    </source>
</evidence>
<feature type="transmembrane region" description="Helical" evidence="5">
    <location>
        <begin position="436"/>
        <end position="456"/>
    </location>
</feature>
<feature type="transmembrane region" description="Helical" evidence="5">
    <location>
        <begin position="353"/>
        <end position="375"/>
    </location>
</feature>
<feature type="transmembrane region" description="Helical" evidence="5">
    <location>
        <begin position="6"/>
        <end position="21"/>
    </location>
</feature>
<feature type="transmembrane region" description="Helical" evidence="5">
    <location>
        <begin position="151"/>
        <end position="171"/>
    </location>
</feature>
<comment type="subunit">
    <text evidence="5">NDH-1 is composed of 14 different subunits. Subunits NuoA, H, J, K, L, M, N constitute the membrane sector of the complex.</text>
</comment>
<keyword evidence="4 5" id="KW-0472">Membrane</keyword>
<keyword evidence="5" id="KW-0813">Transport</keyword>
<feature type="transmembrane region" description="Helical" evidence="5">
    <location>
        <begin position="226"/>
        <end position="250"/>
    </location>
</feature>
<evidence type="ECO:0000256" key="5">
    <source>
        <dbReference type="HAMAP-Rule" id="MF_00445"/>
    </source>
</evidence>
<evidence type="ECO:0000256" key="3">
    <source>
        <dbReference type="ARBA" id="ARBA00022989"/>
    </source>
</evidence>
<comment type="caution">
    <text evidence="8">The sequence shown here is derived from an EMBL/GenBank/DDBJ whole genome shotgun (WGS) entry which is preliminary data.</text>
</comment>
<comment type="catalytic activity">
    <reaction evidence="5">
        <text>a quinone + NADH + 5 H(+)(in) = a quinol + NAD(+) + 4 H(+)(out)</text>
        <dbReference type="Rhea" id="RHEA:57888"/>
        <dbReference type="ChEBI" id="CHEBI:15378"/>
        <dbReference type="ChEBI" id="CHEBI:24646"/>
        <dbReference type="ChEBI" id="CHEBI:57540"/>
        <dbReference type="ChEBI" id="CHEBI:57945"/>
        <dbReference type="ChEBI" id="CHEBI:132124"/>
    </reaction>
</comment>
<keyword evidence="5" id="KW-0874">Quinone</keyword>
<dbReference type="GO" id="GO:0012505">
    <property type="term" value="C:endomembrane system"/>
    <property type="evidence" value="ECO:0007669"/>
    <property type="project" value="UniProtKB-SubCell"/>
</dbReference>
<accession>A0A5M8QDX9</accession>
<reference evidence="8 9" key="1">
    <citation type="submission" date="2019-08" db="EMBL/GenBank/DDBJ databases">
        <title>Agrococcus lahaulensis sp. nov., isolated from a cold desert of the Indian Himalayas.</title>
        <authorList>
            <person name="Qu J.H."/>
        </authorList>
    </citation>
    <scope>NUCLEOTIDE SEQUENCE [LARGE SCALE GENOMIC DNA]</scope>
    <source>
        <strain evidence="8 9">NS18</strain>
    </source>
</reference>
<feature type="transmembrane region" description="Helical" evidence="5">
    <location>
        <begin position="120"/>
        <end position="139"/>
    </location>
</feature>
<proteinExistence type="inferred from homology"/>
<evidence type="ECO:0000313" key="8">
    <source>
        <dbReference type="EMBL" id="KAA6433120.1"/>
    </source>
</evidence>
<dbReference type="GO" id="GO:0048038">
    <property type="term" value="F:quinone binding"/>
    <property type="evidence" value="ECO:0007669"/>
    <property type="project" value="UniProtKB-KW"/>
</dbReference>
<feature type="transmembrane region" description="Helical" evidence="5">
    <location>
        <begin position="387"/>
        <end position="407"/>
    </location>
</feature>
<feature type="transmembrane region" description="Helical" evidence="5">
    <location>
        <begin position="183"/>
        <end position="205"/>
    </location>
</feature>
<dbReference type="AlphaFoldDB" id="A0A5M8QDX9"/>
<feature type="domain" description="NADH:quinone oxidoreductase/Mrp antiporter transmembrane" evidence="7">
    <location>
        <begin position="114"/>
        <end position="400"/>
    </location>
</feature>
<dbReference type="GO" id="GO:0042773">
    <property type="term" value="P:ATP synthesis coupled electron transport"/>
    <property type="evidence" value="ECO:0007669"/>
    <property type="project" value="InterPro"/>
</dbReference>
<name>A0A5M8QDX9_9MICO</name>
<organism evidence="8 9">
    <name type="scientific">Agrococcus sediminis</name>
    <dbReference type="NCBI Taxonomy" id="2599924"/>
    <lineage>
        <taxon>Bacteria</taxon>
        <taxon>Bacillati</taxon>
        <taxon>Actinomycetota</taxon>
        <taxon>Actinomycetes</taxon>
        <taxon>Micrococcales</taxon>
        <taxon>Microbacteriaceae</taxon>
        <taxon>Agrococcus</taxon>
    </lineage>
</organism>
<evidence type="ECO:0000256" key="2">
    <source>
        <dbReference type="ARBA" id="ARBA00022692"/>
    </source>
</evidence>
<protein>
    <recommendedName>
        <fullName evidence="5">NADH-quinone oxidoreductase subunit N</fullName>
        <ecNumber evidence="5">7.1.1.-</ecNumber>
    </recommendedName>
    <alternativeName>
        <fullName evidence="5">NADH dehydrogenase I subunit N</fullName>
    </alternativeName>
    <alternativeName>
        <fullName evidence="5">NDH-1 subunit N</fullName>
    </alternativeName>
</protein>
<dbReference type="Pfam" id="PF00361">
    <property type="entry name" value="Proton_antipo_M"/>
    <property type="match status" value="1"/>
</dbReference>
<dbReference type="EC" id="7.1.1.-" evidence="5"/>
<feature type="transmembrane region" description="Helical" evidence="5">
    <location>
        <begin position="68"/>
        <end position="85"/>
    </location>
</feature>
<dbReference type="HAMAP" id="MF_00445">
    <property type="entry name" value="NDH1_NuoN_1"/>
    <property type="match status" value="1"/>
</dbReference>
<evidence type="ECO:0000256" key="6">
    <source>
        <dbReference type="RuleBase" id="RU000320"/>
    </source>
</evidence>
<feature type="transmembrane region" description="Helical" evidence="5">
    <location>
        <begin position="256"/>
        <end position="277"/>
    </location>
</feature>
<feature type="transmembrane region" description="Helical" evidence="5">
    <location>
        <begin position="28"/>
        <end position="48"/>
    </location>
</feature>
<dbReference type="EMBL" id="VOIR01000014">
    <property type="protein sequence ID" value="KAA6433120.1"/>
    <property type="molecule type" value="Genomic_DNA"/>
</dbReference>
<comment type="similarity">
    <text evidence="5">Belongs to the complex I subunit 2 family.</text>
</comment>
<comment type="function">
    <text evidence="5">NDH-1 shuttles electrons from NADH, via FMN and iron-sulfur (Fe-S) centers, to quinones in the respiratory chain. The immediate electron acceptor for the enzyme in this species is believed to be a menaquinone. Couples the redox reaction to proton translocation (for every two electrons transferred, four hydrogen ions are translocated across the cytoplasmic membrane), and thus conserves the redox energy in a proton gradient.</text>
</comment>
<comment type="subcellular location">
    <subcellularLocation>
        <location evidence="5">Cell membrane</location>
        <topology evidence="5">Multi-pass membrane protein</topology>
    </subcellularLocation>
    <subcellularLocation>
        <location evidence="1">Endomembrane system</location>
        <topology evidence="1">Multi-pass membrane protein</topology>
    </subcellularLocation>
    <subcellularLocation>
        <location evidence="6">Membrane</location>
        <topology evidence="6">Multi-pass membrane protein</topology>
    </subcellularLocation>
</comment>
<keyword evidence="5" id="KW-1278">Translocase</keyword>
<sequence length="457" mass="45667">MLPEIVLIAGALVVLLTGSYLPRSRQGVAYGIATATALLSATVVPVTFAAAPEAVFAGTFLVDTTTQVARIAVSGATALVLLAGRRSIAGSPRESETAALALLGAAGTLVIAGAGDLLVLAVGFLLASIPLYGLIGLAGTARAAEASLKTYLLGALFGILLLVGVTLLTGLSGTSVYGELPAALAESPAGAVTVGAAAVLSGLMFKAGAVPGHFWVPDSAQGANGLVATFLTTVPKLGAFLAAFRVVAALPDPAPAAAFVGVLALVTMTLGNLAAYTQDDPRRLLGWSTVGQAGFLLVPVAVAPTSALALPALLFYVLAYAVTNAAAFSVTLALPGFRSLADYRGLARRHPALAAALVVALLGLVGTPPTAIFVGKLTVAAAAWQGGAAWLAVAVMANSVVSLYYYLRWIIPLYRPADAVPAQPTAPLRVGAARTAMAGAVLSVLLGVAAGVVFSVL</sequence>
<feature type="transmembrane region" description="Helical" evidence="5">
    <location>
        <begin position="284"/>
        <end position="302"/>
    </location>
</feature>
<dbReference type="GO" id="GO:0005886">
    <property type="term" value="C:plasma membrane"/>
    <property type="evidence" value="ECO:0007669"/>
    <property type="project" value="UniProtKB-SubCell"/>
</dbReference>
<evidence type="ECO:0000259" key="7">
    <source>
        <dbReference type="Pfam" id="PF00361"/>
    </source>
</evidence>
<feature type="transmembrane region" description="Helical" evidence="5">
    <location>
        <begin position="97"/>
        <end position="114"/>
    </location>
</feature>
<dbReference type="Proteomes" id="UP000323221">
    <property type="component" value="Unassembled WGS sequence"/>
</dbReference>
<keyword evidence="3 5" id="KW-1133">Transmembrane helix</keyword>
<evidence type="ECO:0000313" key="9">
    <source>
        <dbReference type="Proteomes" id="UP000323221"/>
    </source>
</evidence>
<keyword evidence="9" id="KW-1185">Reference proteome</keyword>
<gene>
    <name evidence="5" type="primary">nuoN</name>
    <name evidence="8" type="ORF">FQ330_07740</name>
</gene>
<dbReference type="OrthoDB" id="9811718at2"/>
<feature type="transmembrane region" description="Helical" evidence="5">
    <location>
        <begin position="308"/>
        <end position="332"/>
    </location>
</feature>
<dbReference type="PANTHER" id="PTHR22773">
    <property type="entry name" value="NADH DEHYDROGENASE"/>
    <property type="match status" value="1"/>
</dbReference>
<dbReference type="InterPro" id="IPR010096">
    <property type="entry name" value="NADH-Q_OxRdtase_suN/2"/>
</dbReference>
<keyword evidence="5" id="KW-0520">NAD</keyword>
<dbReference type="GO" id="GO:0050136">
    <property type="term" value="F:NADH dehydrogenase (quinone) (non-electrogenic) activity"/>
    <property type="evidence" value="ECO:0007669"/>
    <property type="project" value="UniProtKB-UniRule"/>
</dbReference>
<evidence type="ECO:0000256" key="1">
    <source>
        <dbReference type="ARBA" id="ARBA00004127"/>
    </source>
</evidence>
<keyword evidence="2 5" id="KW-0812">Transmembrane</keyword>
<dbReference type="InterPro" id="IPR001750">
    <property type="entry name" value="ND/Mrp_TM"/>
</dbReference>
<keyword evidence="5" id="KW-1003">Cell membrane</keyword>
<dbReference type="GO" id="GO:0008137">
    <property type="term" value="F:NADH dehydrogenase (ubiquinone) activity"/>
    <property type="evidence" value="ECO:0007669"/>
    <property type="project" value="InterPro"/>
</dbReference>